<reference evidence="3" key="1">
    <citation type="submission" date="2019-10" db="EMBL/GenBank/DDBJ databases">
        <title>Complete Genome Sequence of Bradyrhizobium betae type strain PL7HG1T.</title>
        <authorList>
            <person name="Bromfield E.S.P."/>
            <person name="Cloutier S."/>
        </authorList>
    </citation>
    <scope>NUCLEOTIDE SEQUENCE [LARGE SCALE GENOMIC DNA]</scope>
    <source>
        <strain evidence="3">PL7HG1</strain>
    </source>
</reference>
<dbReference type="EMBL" id="CP044543">
    <property type="protein sequence ID" value="QFI73916.1"/>
    <property type="molecule type" value="Genomic_DNA"/>
</dbReference>
<dbReference type="RefSeq" id="WP_151646328.1">
    <property type="nucleotide sequence ID" value="NZ_CP044543.1"/>
</dbReference>
<organism evidence="2 3">
    <name type="scientific">Bradyrhizobium betae</name>
    <dbReference type="NCBI Taxonomy" id="244734"/>
    <lineage>
        <taxon>Bacteria</taxon>
        <taxon>Pseudomonadati</taxon>
        <taxon>Pseudomonadota</taxon>
        <taxon>Alphaproteobacteria</taxon>
        <taxon>Hyphomicrobiales</taxon>
        <taxon>Nitrobacteraceae</taxon>
        <taxon>Bradyrhizobium</taxon>
    </lineage>
</organism>
<dbReference type="OrthoDB" id="8235819at2"/>
<name>A0A5P6P6V2_9BRAD</name>
<dbReference type="AlphaFoldDB" id="A0A5P6P6V2"/>
<dbReference type="Proteomes" id="UP000325641">
    <property type="component" value="Chromosome"/>
</dbReference>
<protein>
    <submittedName>
        <fullName evidence="2">Uncharacterized protein</fullName>
    </submittedName>
</protein>
<sequence length="136" mass="15201">MPIFRYLIFVGGLLLSLLFAADHFLPPAVEPISAAEVDRSIIRISSTRPVPEKIVFDVSHPSVPAASVVADVEHDEQPPREALAMMAPEPTPETQPARTVTEHITKPRHAARPSRTSHRPFERRLAFEHREFPGGW</sequence>
<feature type="region of interest" description="Disordered" evidence="1">
    <location>
        <begin position="86"/>
        <end position="122"/>
    </location>
</feature>
<evidence type="ECO:0000313" key="3">
    <source>
        <dbReference type="Proteomes" id="UP000325641"/>
    </source>
</evidence>
<gene>
    <name evidence="2" type="ORF">F8237_16745</name>
</gene>
<feature type="compositionally biased region" description="Basic residues" evidence="1">
    <location>
        <begin position="106"/>
        <end position="118"/>
    </location>
</feature>
<dbReference type="KEGG" id="bbet:F8237_16745"/>
<proteinExistence type="predicted"/>
<evidence type="ECO:0000313" key="2">
    <source>
        <dbReference type="EMBL" id="QFI73916.1"/>
    </source>
</evidence>
<evidence type="ECO:0000256" key="1">
    <source>
        <dbReference type="SAM" id="MobiDB-lite"/>
    </source>
</evidence>
<accession>A0A5P6P6V2</accession>